<organism evidence="3 4">
    <name type="scientific">Megalurothrips usitatus</name>
    <name type="common">bean blossom thrips</name>
    <dbReference type="NCBI Taxonomy" id="439358"/>
    <lineage>
        <taxon>Eukaryota</taxon>
        <taxon>Metazoa</taxon>
        <taxon>Ecdysozoa</taxon>
        <taxon>Arthropoda</taxon>
        <taxon>Hexapoda</taxon>
        <taxon>Insecta</taxon>
        <taxon>Pterygota</taxon>
        <taxon>Neoptera</taxon>
        <taxon>Paraneoptera</taxon>
        <taxon>Thysanoptera</taxon>
        <taxon>Terebrantia</taxon>
        <taxon>Thripoidea</taxon>
        <taxon>Thripidae</taxon>
        <taxon>Megalurothrips</taxon>
    </lineage>
</organism>
<feature type="domain" description="PBZ-type" evidence="2">
    <location>
        <begin position="156"/>
        <end position="181"/>
    </location>
</feature>
<gene>
    <name evidence="3" type="ORF">ONE63_001555</name>
</gene>
<evidence type="ECO:0000256" key="1">
    <source>
        <dbReference type="SAM" id="MobiDB-lite"/>
    </source>
</evidence>
<dbReference type="EMBL" id="JAPTSV010000010">
    <property type="protein sequence ID" value="KAJ1523721.1"/>
    <property type="molecule type" value="Genomic_DNA"/>
</dbReference>
<feature type="compositionally biased region" description="Polar residues" evidence="1">
    <location>
        <begin position="125"/>
        <end position="135"/>
    </location>
</feature>
<name>A0AAV7XEH3_9NEOP</name>
<feature type="compositionally biased region" description="Acidic residues" evidence="1">
    <location>
        <begin position="258"/>
        <end position="267"/>
    </location>
</feature>
<proteinExistence type="predicted"/>
<feature type="compositionally biased region" description="Basic and acidic residues" evidence="1">
    <location>
        <begin position="39"/>
        <end position="61"/>
    </location>
</feature>
<feature type="region of interest" description="Disordered" evidence="1">
    <location>
        <begin position="1"/>
        <end position="81"/>
    </location>
</feature>
<evidence type="ECO:0000313" key="4">
    <source>
        <dbReference type="Proteomes" id="UP001075354"/>
    </source>
</evidence>
<dbReference type="PANTHER" id="PTHR21315:SF2">
    <property type="entry name" value="APRATAXIN AND PNK-LIKE FACTOR"/>
    <property type="match status" value="1"/>
</dbReference>
<feature type="compositionally biased region" description="Polar residues" evidence="1">
    <location>
        <begin position="270"/>
        <end position="280"/>
    </location>
</feature>
<dbReference type="GO" id="GO:0003906">
    <property type="term" value="F:DNA-(apurinic or apyrimidinic site) endonuclease activity"/>
    <property type="evidence" value="ECO:0007669"/>
    <property type="project" value="InterPro"/>
</dbReference>
<feature type="compositionally biased region" description="Polar residues" evidence="1">
    <location>
        <begin position="62"/>
        <end position="72"/>
    </location>
</feature>
<feature type="domain" description="PBZ-type" evidence="2">
    <location>
        <begin position="203"/>
        <end position="229"/>
    </location>
</feature>
<dbReference type="InterPro" id="IPR039253">
    <property type="entry name" value="APLF"/>
</dbReference>
<comment type="caution">
    <text evidence="3">The sequence shown here is derived from an EMBL/GenBank/DDBJ whole genome shotgun (WGS) entry which is preliminary data.</text>
</comment>
<dbReference type="GO" id="GO:0005634">
    <property type="term" value="C:nucleus"/>
    <property type="evidence" value="ECO:0007669"/>
    <property type="project" value="TreeGrafter"/>
</dbReference>
<feature type="region of interest" description="Disordered" evidence="1">
    <location>
        <begin position="114"/>
        <end position="305"/>
    </location>
</feature>
<dbReference type="GO" id="GO:0006302">
    <property type="term" value="P:double-strand break repair"/>
    <property type="evidence" value="ECO:0007669"/>
    <property type="project" value="InterPro"/>
</dbReference>
<feature type="compositionally biased region" description="Polar residues" evidence="1">
    <location>
        <begin position="23"/>
        <end position="38"/>
    </location>
</feature>
<protein>
    <recommendedName>
        <fullName evidence="2">PBZ-type domain-containing protein</fullName>
    </recommendedName>
</protein>
<evidence type="ECO:0000259" key="2">
    <source>
        <dbReference type="Pfam" id="PF10283"/>
    </source>
</evidence>
<keyword evidence="4" id="KW-1185">Reference proteome</keyword>
<dbReference type="InterPro" id="IPR019406">
    <property type="entry name" value="APLF_PBZ"/>
</dbReference>
<evidence type="ECO:0000313" key="3">
    <source>
        <dbReference type="EMBL" id="KAJ1523721.1"/>
    </source>
</evidence>
<dbReference type="Proteomes" id="UP001075354">
    <property type="component" value="Chromosome 10"/>
</dbReference>
<dbReference type="Pfam" id="PF10283">
    <property type="entry name" value="zf-CCHH"/>
    <property type="match status" value="2"/>
</dbReference>
<dbReference type="GO" id="GO:0008408">
    <property type="term" value="F:3'-5' exonuclease activity"/>
    <property type="evidence" value="ECO:0007669"/>
    <property type="project" value="InterPro"/>
</dbReference>
<accession>A0AAV7XEH3</accession>
<dbReference type="GO" id="GO:0035861">
    <property type="term" value="C:site of double-strand break"/>
    <property type="evidence" value="ECO:0007669"/>
    <property type="project" value="TreeGrafter"/>
</dbReference>
<sequence length="305" mass="33591">MTMSPRKKRIVPEWMKKPGGLNTDATSVKTANTVLATSDQRENEQEKVNSGNEKEISRVTVEESSTNNQSVDCLSESDTDHEEIDSSINVSLKVVSEHSDSAPLIATRAGSVSDVNETIQDDVSDSASNGCNSRWSRLDVSTKGTPARAKADSSSRESCKYGSSCYRKNPQHRKDVAHPGDSDYIDPASTSYNTSTGGSDDNRPLCEYGNACYRKNPQHRRDYRHDAPKKRKARPAQIQDIASDEDGDFNQSMGSDDFSPEESESDDSFVTSDSADSGNSDYDPGDDEVKKKKKIVQKKKRAKKD</sequence>
<dbReference type="AlphaFoldDB" id="A0AAV7XEH3"/>
<feature type="compositionally biased region" description="Basic and acidic residues" evidence="1">
    <location>
        <begin position="149"/>
        <end position="159"/>
    </location>
</feature>
<feature type="compositionally biased region" description="Basic residues" evidence="1">
    <location>
        <begin position="291"/>
        <end position="305"/>
    </location>
</feature>
<feature type="compositionally biased region" description="Basic and acidic residues" evidence="1">
    <location>
        <begin position="172"/>
        <end position="181"/>
    </location>
</feature>
<feature type="compositionally biased region" description="Polar residues" evidence="1">
    <location>
        <begin position="188"/>
        <end position="199"/>
    </location>
</feature>
<reference evidence="3" key="1">
    <citation type="submission" date="2022-12" db="EMBL/GenBank/DDBJ databases">
        <title>Chromosome-level genome assembly of the bean flower thrips Megalurothrips usitatus.</title>
        <authorList>
            <person name="Ma L."/>
            <person name="Liu Q."/>
            <person name="Li H."/>
            <person name="Cai W."/>
        </authorList>
    </citation>
    <scope>NUCLEOTIDE SEQUENCE</scope>
    <source>
        <strain evidence="3">Cailab_2022a</strain>
    </source>
</reference>
<dbReference type="PANTHER" id="PTHR21315">
    <property type="entry name" value="APRATAXIN AND PNK-LIKE FACTOR-RELATED"/>
    <property type="match status" value="1"/>
</dbReference>